<gene>
    <name evidence="1" type="ORF">FX985_06240</name>
</gene>
<comment type="caution">
    <text evidence="1">The sequence shown here is derived from an EMBL/GenBank/DDBJ whole genome shotgun (WGS) entry which is preliminary data.</text>
</comment>
<sequence>MSRSGYCDDGENTWALVCWRGAVNSALRGKRGQAFLKELAEAMDAMPVKRLVTEELHAEGEFCTLGVVGNARKLDMSVIDPGDSDIVAEKFGLAEAMVREIVWENDEHPGVYGIKPDGSSGWRRETPEER</sequence>
<evidence type="ECO:0000313" key="2">
    <source>
        <dbReference type="Proteomes" id="UP000323425"/>
    </source>
</evidence>
<evidence type="ECO:0000313" key="1">
    <source>
        <dbReference type="EMBL" id="KAA8559857.1"/>
    </source>
</evidence>
<dbReference type="Proteomes" id="UP000323425">
    <property type="component" value="Unassembled WGS sequence"/>
</dbReference>
<accession>A0A5M9ITJ2</accession>
<proteinExistence type="predicted"/>
<name>A0A5M9ITJ2_9PSED</name>
<reference evidence="1 2" key="1">
    <citation type="journal article" date="2018" name="Plant Biotechnol. Rep.">
        <title>Diversity and antifungal activity of endophytic bacteria associated with Panax ginseng seedlings.</title>
        <authorList>
            <person name="Park J.M."/>
            <person name="Hong C.E."/>
            <person name="Jo S.H."/>
        </authorList>
    </citation>
    <scope>NUCLEOTIDE SEQUENCE [LARGE SCALE GENOMIC DNA]</scope>
    <source>
        <strain evidence="1 2">PgKB38</strain>
    </source>
</reference>
<protein>
    <submittedName>
        <fullName evidence="1">Uncharacterized protein</fullName>
    </submittedName>
</protein>
<organism evidence="1 2">
    <name type="scientific">Pseudomonas extremaustralis</name>
    <dbReference type="NCBI Taxonomy" id="359110"/>
    <lineage>
        <taxon>Bacteria</taxon>
        <taxon>Pseudomonadati</taxon>
        <taxon>Pseudomonadota</taxon>
        <taxon>Gammaproteobacteria</taxon>
        <taxon>Pseudomonadales</taxon>
        <taxon>Pseudomonadaceae</taxon>
        <taxon>Pseudomonas</taxon>
    </lineage>
</organism>
<dbReference type="RefSeq" id="WP_150296405.1">
    <property type="nucleotide sequence ID" value="NZ_VTFH01000002.1"/>
</dbReference>
<dbReference type="AlphaFoldDB" id="A0A5M9ITJ2"/>
<dbReference type="EMBL" id="VTFH01000002">
    <property type="protein sequence ID" value="KAA8559857.1"/>
    <property type="molecule type" value="Genomic_DNA"/>
</dbReference>